<proteinExistence type="predicted"/>
<gene>
    <name evidence="2" type="ORF">F0225_11680</name>
</gene>
<evidence type="ECO:0000256" key="1">
    <source>
        <dbReference type="SAM" id="SignalP"/>
    </source>
</evidence>
<comment type="caution">
    <text evidence="2">The sequence shown here is derived from an EMBL/GenBank/DDBJ whole genome shotgun (WGS) entry which is preliminary data.</text>
</comment>
<organism evidence="2 3">
    <name type="scientific">Vibrio pectenicida</name>
    <dbReference type="NCBI Taxonomy" id="62763"/>
    <lineage>
        <taxon>Bacteria</taxon>
        <taxon>Pseudomonadati</taxon>
        <taxon>Pseudomonadota</taxon>
        <taxon>Gammaproteobacteria</taxon>
        <taxon>Vibrionales</taxon>
        <taxon>Vibrionaceae</taxon>
        <taxon>Vibrio</taxon>
    </lineage>
</organism>
<evidence type="ECO:0008006" key="4">
    <source>
        <dbReference type="Google" id="ProtNLM"/>
    </source>
</evidence>
<protein>
    <recommendedName>
        <fullName evidence="4">Lipoprotein</fullName>
    </recommendedName>
</protein>
<reference evidence="2 3" key="1">
    <citation type="submission" date="2019-09" db="EMBL/GenBank/DDBJ databases">
        <title>Draft genome sequencing and comparative genomics of hatchery-associated Vibrios.</title>
        <authorList>
            <person name="Kehlet-Delgado H."/>
            <person name="Mueller R.S."/>
        </authorList>
    </citation>
    <scope>NUCLEOTIDE SEQUENCE [LARGE SCALE GENOMIC DNA]</scope>
    <source>
        <strain evidence="2 3">99-46-Y</strain>
    </source>
</reference>
<accession>A0A7Y4EEZ9</accession>
<dbReference type="RefSeq" id="WP_171361233.1">
    <property type="nucleotide sequence ID" value="NZ_VTXC01000029.1"/>
</dbReference>
<sequence>MVQRFITSLCWIALVALALPSQAFSCLTKDSTDASSRLIHNDLPNYNSQSLIQALLAKSTKIEISQRPVSKSNVDSDALAIIQNNRLSSVIRDYVEGVVPFEGYTTDKIKTFAVNSIQSDKKDSEWLGADFNSQYRISGWKESNALYVALNGHFS</sequence>
<evidence type="ECO:0000313" key="3">
    <source>
        <dbReference type="Proteomes" id="UP000565719"/>
    </source>
</evidence>
<dbReference type="AlphaFoldDB" id="A0A7Y4EEZ9"/>
<evidence type="ECO:0000313" key="2">
    <source>
        <dbReference type="EMBL" id="NOH71992.1"/>
    </source>
</evidence>
<dbReference type="Proteomes" id="UP000565719">
    <property type="component" value="Unassembled WGS sequence"/>
</dbReference>
<dbReference type="EMBL" id="VTXC01000029">
    <property type="protein sequence ID" value="NOH71992.1"/>
    <property type="molecule type" value="Genomic_DNA"/>
</dbReference>
<feature type="signal peptide" evidence="1">
    <location>
        <begin position="1"/>
        <end position="23"/>
    </location>
</feature>
<name>A0A7Y4EEZ9_9VIBR</name>
<keyword evidence="1" id="KW-0732">Signal</keyword>
<feature type="chain" id="PRO_5031023014" description="Lipoprotein" evidence="1">
    <location>
        <begin position="24"/>
        <end position="155"/>
    </location>
</feature>